<evidence type="ECO:0000313" key="1">
    <source>
        <dbReference type="EMBL" id="CEP79098.1"/>
    </source>
</evidence>
<keyword evidence="2" id="KW-1185">Reference proteome</keyword>
<organism evidence="1 2">
    <name type="scientific">Defluviitoga tunisiensis</name>
    <dbReference type="NCBI Taxonomy" id="1006576"/>
    <lineage>
        <taxon>Bacteria</taxon>
        <taxon>Thermotogati</taxon>
        <taxon>Thermotogota</taxon>
        <taxon>Thermotogae</taxon>
        <taxon>Petrotogales</taxon>
        <taxon>Petrotogaceae</taxon>
        <taxon>Defluviitoga</taxon>
    </lineage>
</organism>
<dbReference type="OrthoDB" id="1722540at2"/>
<dbReference type="InterPro" id="IPR043740">
    <property type="entry name" value="DUF5685"/>
</dbReference>
<dbReference type="Pfam" id="PF18937">
    <property type="entry name" value="DUF5685"/>
    <property type="match status" value="1"/>
</dbReference>
<dbReference type="EMBL" id="LN824141">
    <property type="protein sequence ID" value="CEP79098.1"/>
    <property type="molecule type" value="Genomic_DNA"/>
</dbReference>
<name>A0A0C7P0M1_DEFTU</name>
<dbReference type="STRING" id="1006576.DTL3_1816"/>
<evidence type="ECO:0000313" key="2">
    <source>
        <dbReference type="Proteomes" id="UP000032809"/>
    </source>
</evidence>
<dbReference type="RefSeq" id="WP_045088424.1">
    <property type="nucleotide sequence ID" value="NZ_LN824141.1"/>
</dbReference>
<protein>
    <submittedName>
        <fullName evidence="1">Uncharacterized protein</fullName>
    </submittedName>
</protein>
<dbReference type="Proteomes" id="UP000032809">
    <property type="component" value="Chromosome I"/>
</dbReference>
<gene>
    <name evidence="1" type="ORF">DTL3_1816</name>
</gene>
<dbReference type="AlphaFoldDB" id="A0A0C7P0M1"/>
<dbReference type="HOGENOM" id="CLU_067295_0_0_0"/>
<proteinExistence type="predicted"/>
<sequence>MYGYLSIYFHPTDEEKKTYLYYYCGLCHSLKEQFGIIYRPLIIKEIVFFMMLKNPIISIEEFKCPFVTFKTRYKPEEIDFIEPYSYLNILIIYGKIIDYKSENIPVPQKLINTVRGKLLSYFDETFLETFESYINLQQEVENLNVDLDDYANPSIKIMKCLFQKFFPAGYPESLPIVTGYLIYMLDSIYDFDRDIKRNKFNAIAQAFKVNNIIHLEENQKARLLFTYDLCAKELMDKIDELANYNNHLCTKIASFSLIYHRNIINQILNGGKYNERTTNYSRLHKPRRFQKPVFKLPK</sequence>
<reference evidence="2" key="1">
    <citation type="submission" date="2014-11" db="EMBL/GenBank/DDBJ databases">
        <authorList>
            <person name="Wibberg D."/>
        </authorList>
    </citation>
    <scope>NUCLEOTIDE SEQUENCE [LARGE SCALE GENOMIC DNA]</scope>
    <source>
        <strain evidence="2">L3</strain>
    </source>
</reference>
<accession>A0A0C7P0M1</accession>
<dbReference type="KEGG" id="dtn:DTL3_1816"/>